<feature type="region of interest" description="Disordered" evidence="1">
    <location>
        <begin position="329"/>
        <end position="351"/>
    </location>
</feature>
<reference evidence="2" key="1">
    <citation type="submission" date="2022-07" db="EMBL/GenBank/DDBJ databases">
        <title>Complete Genome Sequence of the Radioresistant Bacterium Deinococcus aetherius ST0316, Isolated from the Air Dust collected in Lower Stratosphere above Japan.</title>
        <authorList>
            <person name="Satoh K."/>
            <person name="Hagiwara K."/>
            <person name="Katsumata K."/>
            <person name="Kubo A."/>
            <person name="Yokobori S."/>
            <person name="Yamagishi A."/>
            <person name="Oono Y."/>
            <person name="Narumi I."/>
        </authorList>
    </citation>
    <scope>NUCLEOTIDE SEQUENCE</scope>
    <source>
        <strain evidence="2">ST0316</strain>
        <plasmid evidence="2">pDAETH-4</plasmid>
    </source>
</reference>
<evidence type="ECO:0008006" key="4">
    <source>
        <dbReference type="Google" id="ProtNLM"/>
    </source>
</evidence>
<dbReference type="Proteomes" id="UP001064971">
    <property type="component" value="Plasmid pDAETH-4"/>
</dbReference>
<gene>
    <name evidence="2" type="ORF">DAETH_47880</name>
</gene>
<organism evidence="2 3">
    <name type="scientific">Deinococcus aetherius</name>
    <dbReference type="NCBI Taxonomy" id="200252"/>
    <lineage>
        <taxon>Bacteria</taxon>
        <taxon>Thermotogati</taxon>
        <taxon>Deinococcota</taxon>
        <taxon>Deinococci</taxon>
        <taxon>Deinococcales</taxon>
        <taxon>Deinococcaceae</taxon>
        <taxon>Deinococcus</taxon>
    </lineage>
</organism>
<protein>
    <recommendedName>
        <fullName evidence="4">DUF3800 domain-containing protein</fullName>
    </recommendedName>
</protein>
<dbReference type="Pfam" id="PF12686">
    <property type="entry name" value="DUF3800"/>
    <property type="match status" value="1"/>
</dbReference>
<evidence type="ECO:0000313" key="2">
    <source>
        <dbReference type="EMBL" id="BDP44819.1"/>
    </source>
</evidence>
<name>A0ABM8ALU6_9DEIO</name>
<accession>A0ABM8ALU6</accession>
<sequence length="351" mass="40251">MHVYIDESEMLGDIALGAVVVPDRHRYTVERRLSDLRRRVLREMRTLGYPILDPALAAADRTSRQRTERARLAAGGLPELHAAELWTGDEVFWMERDGTERLFERHLKWLRAALALVGEFDITYRINYLSAEAQALHQSGAPETDLYAYLGSFLTRDVSPKRLRQLQNDVFVRLLFALMQDLDLESQQGGWRCAVTCDRGKRNEIFKSFQTFETLKKYGYWKNMTAPDFQESHENPLIQLADIVTYVHTKANALPEGHRHKEVAVRMYLRYLKRAWVITPHDRPSSSFLDAGSYRHSGTSAMLIELALLHSGGSAATLEERRRRLGAWIEQNLGPASPNVQGPHRTRRGPQ</sequence>
<keyword evidence="3" id="KW-1185">Reference proteome</keyword>
<keyword evidence="2" id="KW-0614">Plasmid</keyword>
<evidence type="ECO:0000313" key="3">
    <source>
        <dbReference type="Proteomes" id="UP001064971"/>
    </source>
</evidence>
<evidence type="ECO:0000256" key="1">
    <source>
        <dbReference type="SAM" id="MobiDB-lite"/>
    </source>
</evidence>
<dbReference type="InterPro" id="IPR024524">
    <property type="entry name" value="DUF3800"/>
</dbReference>
<dbReference type="RefSeq" id="WP_264778980.1">
    <property type="nucleotide sequence ID" value="NZ_AP026564.1"/>
</dbReference>
<dbReference type="EMBL" id="AP026564">
    <property type="protein sequence ID" value="BDP44819.1"/>
    <property type="molecule type" value="Genomic_DNA"/>
</dbReference>
<proteinExistence type="predicted"/>
<geneLocation type="plasmid" evidence="2 3">
    <name>pDAETH-4</name>
</geneLocation>